<dbReference type="InterPro" id="IPR012042">
    <property type="entry name" value="NeuTTM/CthTTM-like"/>
</dbReference>
<proteinExistence type="predicted"/>
<dbReference type="SMART" id="SM01118">
    <property type="entry name" value="CYTH"/>
    <property type="match status" value="1"/>
</dbReference>
<sequence length="168" mass="18983">MGIEIERKFLVCDASWRTHIKQSQPMAQGYLAASPGTTVRVRVAGAEAFLTLKGPVKELARAEFEYAIPVEEAREMLALFCEGHRLEKVRHEVEVGEHLWEIDEFTGENQGLIVAEVELASADEAFVRPRWLGAEVSGMPRYYNSQLVVRPFACWSEAEQRGEVSCRE</sequence>
<comment type="caution">
    <text evidence="2">The sequence shown here is derived from an EMBL/GenBank/DDBJ whole genome shotgun (WGS) entry which is preliminary data.</text>
</comment>
<dbReference type="InterPro" id="IPR033469">
    <property type="entry name" value="CYTH-like_dom_sf"/>
</dbReference>
<protein>
    <submittedName>
        <fullName evidence="2">CYTH domain-containing protein</fullName>
    </submittedName>
</protein>
<organism evidence="2 3">
    <name type="scientific">Lujinxingia sediminis</name>
    <dbReference type="NCBI Taxonomy" id="2480984"/>
    <lineage>
        <taxon>Bacteria</taxon>
        <taxon>Deltaproteobacteria</taxon>
        <taxon>Bradymonadales</taxon>
        <taxon>Lujinxingiaceae</taxon>
        <taxon>Lujinxingia</taxon>
    </lineage>
</organism>
<dbReference type="Gene3D" id="2.40.320.10">
    <property type="entry name" value="Hypothetical Protein Pfu-838710-001"/>
    <property type="match status" value="1"/>
</dbReference>
<dbReference type="CDD" id="cd07891">
    <property type="entry name" value="CYTH-like_CthTTM-like_1"/>
    <property type="match status" value="1"/>
</dbReference>
<evidence type="ECO:0000259" key="1">
    <source>
        <dbReference type="PROSITE" id="PS51707"/>
    </source>
</evidence>
<feature type="domain" description="CYTH" evidence="1">
    <location>
        <begin position="2"/>
        <end position="149"/>
    </location>
</feature>
<reference evidence="2 3" key="1">
    <citation type="submission" date="2019-01" db="EMBL/GenBank/DDBJ databases">
        <title>Lujinxingia litoralis gen. nov., sp. nov. and Lujinxingia sediminis gen. nov., sp. nov., new members in the order Bradymonadales, isolated from coastal sediment.</title>
        <authorList>
            <person name="Li C.-M."/>
        </authorList>
    </citation>
    <scope>NUCLEOTIDE SEQUENCE [LARGE SCALE GENOMIC DNA]</scope>
    <source>
        <strain evidence="2 3">SEH01</strain>
    </source>
</reference>
<dbReference type="EMBL" id="SADD01000001">
    <property type="protein sequence ID" value="RVU48963.1"/>
    <property type="molecule type" value="Genomic_DNA"/>
</dbReference>
<keyword evidence="3" id="KW-1185">Reference proteome</keyword>
<gene>
    <name evidence="2" type="ORF">EA187_00375</name>
</gene>
<dbReference type="Proteomes" id="UP000282926">
    <property type="component" value="Unassembled WGS sequence"/>
</dbReference>
<dbReference type="InterPro" id="IPR023577">
    <property type="entry name" value="CYTH_domain"/>
</dbReference>
<dbReference type="PIRSF" id="PIRSF016487">
    <property type="entry name" value="CYTH_UCP016487"/>
    <property type="match status" value="1"/>
</dbReference>
<name>A0ABY0CYK6_9DELT</name>
<dbReference type="PANTHER" id="PTHR40114:SF1">
    <property type="entry name" value="SLR0698 PROTEIN"/>
    <property type="match status" value="1"/>
</dbReference>
<dbReference type="Pfam" id="PF01928">
    <property type="entry name" value="CYTH"/>
    <property type="match status" value="1"/>
</dbReference>
<evidence type="ECO:0000313" key="3">
    <source>
        <dbReference type="Proteomes" id="UP000282926"/>
    </source>
</evidence>
<evidence type="ECO:0000313" key="2">
    <source>
        <dbReference type="EMBL" id="RVU48963.1"/>
    </source>
</evidence>
<dbReference type="PROSITE" id="PS51707">
    <property type="entry name" value="CYTH"/>
    <property type="match status" value="1"/>
</dbReference>
<dbReference type="PANTHER" id="PTHR40114">
    <property type="entry name" value="SLR0698 PROTEIN"/>
    <property type="match status" value="1"/>
</dbReference>
<accession>A0ABY0CYK6</accession>
<dbReference type="SUPFAM" id="SSF55154">
    <property type="entry name" value="CYTH-like phosphatases"/>
    <property type="match status" value="1"/>
</dbReference>